<name>A0A9D1JPP2_9BACT</name>
<gene>
    <name evidence="1" type="ORF">IAC10_12630</name>
</gene>
<dbReference type="Gene3D" id="1.10.10.60">
    <property type="entry name" value="Homeodomain-like"/>
    <property type="match status" value="1"/>
</dbReference>
<reference evidence="1" key="1">
    <citation type="submission" date="2020-10" db="EMBL/GenBank/DDBJ databases">
        <authorList>
            <person name="Gilroy R."/>
        </authorList>
    </citation>
    <scope>NUCLEOTIDE SEQUENCE</scope>
    <source>
        <strain evidence="1">6276</strain>
    </source>
</reference>
<protein>
    <submittedName>
        <fullName evidence="1">Uncharacterized protein</fullName>
    </submittedName>
</protein>
<comment type="caution">
    <text evidence="1">The sequence shown here is derived from an EMBL/GenBank/DDBJ whole genome shotgun (WGS) entry which is preliminary data.</text>
</comment>
<sequence length="200" mass="23827">MDERNVQGLSYERLYAVYNGMISRCHNKNNPHYNLWGGRGIKVCDQWRYDYQAFRKWALYAGYDETKERKYQTLERIDNDGDYCPENCRWASYQEQALNKRPRKTGAYKYNWTFEGITKSAIEWCEIFGVSVPMVMYRVKTKGMKPFEALVTPVNRADNLDEITEEKVRSMRDSGMKIKEIADFFGCSKNTIERRLRKRK</sequence>
<accession>A0A9D1JPP2</accession>
<dbReference type="EMBL" id="DVIU01000258">
    <property type="protein sequence ID" value="HIS37445.1"/>
    <property type="molecule type" value="Genomic_DNA"/>
</dbReference>
<dbReference type="AlphaFoldDB" id="A0A9D1JPP2"/>
<dbReference type="Proteomes" id="UP000823928">
    <property type="component" value="Unassembled WGS sequence"/>
</dbReference>
<organism evidence="1 2">
    <name type="scientific">Candidatus Scatousia excrementigallinarum</name>
    <dbReference type="NCBI Taxonomy" id="2840935"/>
    <lineage>
        <taxon>Bacteria</taxon>
        <taxon>Candidatus Scatousia</taxon>
    </lineage>
</organism>
<evidence type="ECO:0000313" key="1">
    <source>
        <dbReference type="EMBL" id="HIS37445.1"/>
    </source>
</evidence>
<reference evidence="1" key="2">
    <citation type="journal article" date="2021" name="PeerJ">
        <title>Extensive microbial diversity within the chicken gut microbiome revealed by metagenomics and culture.</title>
        <authorList>
            <person name="Gilroy R."/>
            <person name="Ravi A."/>
            <person name="Getino M."/>
            <person name="Pursley I."/>
            <person name="Horton D.L."/>
            <person name="Alikhan N.F."/>
            <person name="Baker D."/>
            <person name="Gharbi K."/>
            <person name="Hall N."/>
            <person name="Watson M."/>
            <person name="Adriaenssens E.M."/>
            <person name="Foster-Nyarko E."/>
            <person name="Jarju S."/>
            <person name="Secka A."/>
            <person name="Antonio M."/>
            <person name="Oren A."/>
            <person name="Chaudhuri R.R."/>
            <person name="La Ragione R."/>
            <person name="Hildebrand F."/>
            <person name="Pallen M.J."/>
        </authorList>
    </citation>
    <scope>NUCLEOTIDE SEQUENCE</scope>
    <source>
        <strain evidence="1">6276</strain>
    </source>
</reference>
<proteinExistence type="predicted"/>
<evidence type="ECO:0000313" key="2">
    <source>
        <dbReference type="Proteomes" id="UP000823928"/>
    </source>
</evidence>